<dbReference type="GO" id="GO:0030497">
    <property type="term" value="P:fatty acid elongation"/>
    <property type="evidence" value="ECO:0007669"/>
    <property type="project" value="TreeGrafter"/>
</dbReference>
<dbReference type="Proteomes" id="UP000005950">
    <property type="component" value="Unassembled WGS sequence"/>
</dbReference>
<organism evidence="3 4">
    <name type="scientific">Holdemania filiformis DSM 12042</name>
    <dbReference type="NCBI Taxonomy" id="545696"/>
    <lineage>
        <taxon>Bacteria</taxon>
        <taxon>Bacillati</taxon>
        <taxon>Bacillota</taxon>
        <taxon>Erysipelotrichia</taxon>
        <taxon>Erysipelotrichales</taxon>
        <taxon>Erysipelotrichaceae</taxon>
        <taxon>Holdemania</taxon>
    </lineage>
</organism>
<dbReference type="EMBL" id="ACCF01000101">
    <property type="protein sequence ID" value="EEF68011.1"/>
    <property type="molecule type" value="Genomic_DNA"/>
</dbReference>
<dbReference type="AlphaFoldDB" id="B9Y7N4"/>
<dbReference type="FunFam" id="3.40.50.720:FF:000084">
    <property type="entry name" value="Short-chain dehydrogenase reductase"/>
    <property type="match status" value="1"/>
</dbReference>
<evidence type="ECO:0000256" key="2">
    <source>
        <dbReference type="ARBA" id="ARBA00023002"/>
    </source>
</evidence>
<gene>
    <name evidence="3" type="ORF">HOLDEFILI_01829</name>
</gene>
<dbReference type="PRINTS" id="PR00080">
    <property type="entry name" value="SDRFAMILY"/>
</dbReference>
<sequence>MPKSNLEIPVILKLQEDCKVRKEDLLMFELTGKIAVVTGASSGLGADAARAYAEAGANVALLARRQDKLEALAEELRAKGIDALPVGCDVTDEASIEKAVQTVIEHFGRIDILLNNAGVAVRGGVDTLSQEDWDRSMNINVKGIYMMCKYVIPHMKARNYGKIVNISSVNALIGDKNDMFIRHAYNTSKAAVLGLTLGMACSYGQFNITVNAVCPGLFESEMTQNTLFKSEAFLQGYSAQCPMSRPGRRGEVSGPILFFSSDASSYVTGQHVVVDGGTSLV</sequence>
<dbReference type="InterPro" id="IPR036291">
    <property type="entry name" value="NAD(P)-bd_dom_sf"/>
</dbReference>
<reference evidence="3 4" key="1">
    <citation type="submission" date="2008-12" db="EMBL/GenBank/DDBJ databases">
        <authorList>
            <person name="Fulton L."/>
            <person name="Clifton S."/>
            <person name="Fulton B."/>
            <person name="Xu J."/>
            <person name="Minx P."/>
            <person name="Pepin K.H."/>
            <person name="Johnson M."/>
            <person name="Bhonagiri V."/>
            <person name="Nash W.E."/>
            <person name="Mardis E.R."/>
            <person name="Wilson R.K."/>
        </authorList>
    </citation>
    <scope>NUCLEOTIDE SEQUENCE [LARGE SCALE GENOMIC DNA]</scope>
    <source>
        <strain evidence="3 4">DSM 12042</strain>
    </source>
</reference>
<dbReference type="eggNOG" id="COG1028">
    <property type="taxonomic scope" value="Bacteria"/>
</dbReference>
<proteinExistence type="inferred from homology"/>
<dbReference type="InterPro" id="IPR002347">
    <property type="entry name" value="SDR_fam"/>
</dbReference>
<evidence type="ECO:0000313" key="3">
    <source>
        <dbReference type="EMBL" id="EEF68011.1"/>
    </source>
</evidence>
<dbReference type="STRING" id="545696.HOLDEFILI_01829"/>
<dbReference type="PROSITE" id="PS00061">
    <property type="entry name" value="ADH_SHORT"/>
    <property type="match status" value="1"/>
</dbReference>
<comment type="similarity">
    <text evidence="1">Belongs to the short-chain dehydrogenases/reductases (SDR) family.</text>
</comment>
<dbReference type="GO" id="GO:0016616">
    <property type="term" value="F:oxidoreductase activity, acting on the CH-OH group of donors, NAD or NADP as acceptor"/>
    <property type="evidence" value="ECO:0007669"/>
    <property type="project" value="TreeGrafter"/>
</dbReference>
<dbReference type="NCBIfam" id="NF005559">
    <property type="entry name" value="PRK07231.1"/>
    <property type="match status" value="1"/>
</dbReference>
<dbReference type="GO" id="GO:0008206">
    <property type="term" value="P:bile acid metabolic process"/>
    <property type="evidence" value="ECO:0007669"/>
    <property type="project" value="UniProtKB-ARBA"/>
</dbReference>
<name>B9Y7N4_9FIRM</name>
<reference evidence="3 4" key="2">
    <citation type="submission" date="2009-02" db="EMBL/GenBank/DDBJ databases">
        <title>Draft genome sequence of Holdemania filiformis DSM 12042.</title>
        <authorList>
            <person name="Sudarsanam P."/>
            <person name="Ley R."/>
            <person name="Guruge J."/>
            <person name="Turnbaugh P.J."/>
            <person name="Mahowald M."/>
            <person name="Liep D."/>
            <person name="Gordon J."/>
        </authorList>
    </citation>
    <scope>NUCLEOTIDE SEQUENCE [LARGE SCALE GENOMIC DNA]</scope>
    <source>
        <strain evidence="3 4">DSM 12042</strain>
    </source>
</reference>
<dbReference type="HOGENOM" id="CLU_010194_1_0_9"/>
<dbReference type="CDD" id="cd05233">
    <property type="entry name" value="SDR_c"/>
    <property type="match status" value="1"/>
</dbReference>
<keyword evidence="2" id="KW-0560">Oxidoreductase</keyword>
<dbReference type="InterPro" id="IPR020904">
    <property type="entry name" value="Sc_DH/Rdtase_CS"/>
</dbReference>
<accession>B9Y7N4</accession>
<dbReference type="PANTHER" id="PTHR42760:SF135">
    <property type="entry name" value="BLL7886 PROTEIN"/>
    <property type="match status" value="1"/>
</dbReference>
<dbReference type="PANTHER" id="PTHR42760">
    <property type="entry name" value="SHORT-CHAIN DEHYDROGENASES/REDUCTASES FAMILY MEMBER"/>
    <property type="match status" value="1"/>
</dbReference>
<comment type="caution">
    <text evidence="3">The sequence shown here is derived from an EMBL/GenBank/DDBJ whole genome shotgun (WGS) entry which is preliminary data.</text>
</comment>
<dbReference type="Gene3D" id="3.40.50.720">
    <property type="entry name" value="NAD(P)-binding Rossmann-like Domain"/>
    <property type="match status" value="1"/>
</dbReference>
<evidence type="ECO:0000256" key="1">
    <source>
        <dbReference type="ARBA" id="ARBA00006484"/>
    </source>
</evidence>
<dbReference type="SUPFAM" id="SSF51735">
    <property type="entry name" value="NAD(P)-binding Rossmann-fold domains"/>
    <property type="match status" value="1"/>
</dbReference>
<dbReference type="Pfam" id="PF13561">
    <property type="entry name" value="adh_short_C2"/>
    <property type="match status" value="1"/>
</dbReference>
<dbReference type="PRINTS" id="PR00081">
    <property type="entry name" value="GDHRDH"/>
</dbReference>
<protein>
    <submittedName>
        <fullName evidence="3">Oxidoreductase, short chain dehydrogenase/reductase family protein</fullName>
    </submittedName>
</protein>
<evidence type="ECO:0000313" key="4">
    <source>
        <dbReference type="Proteomes" id="UP000005950"/>
    </source>
</evidence>